<dbReference type="PROSITE" id="PS00287">
    <property type="entry name" value="CYSTATIN"/>
    <property type="match status" value="1"/>
</dbReference>
<dbReference type="OrthoDB" id="2429551at2759"/>
<dbReference type="OMA" id="HVGNEEY"/>
<dbReference type="EMBL" id="GL349495">
    <property type="protein sequence ID" value="KNC55128.1"/>
    <property type="molecule type" value="Genomic_DNA"/>
</dbReference>
<dbReference type="AlphaFoldDB" id="A0A0L0DUI9"/>
<dbReference type="GeneID" id="25568887"/>
<dbReference type="PRINTS" id="PR00295">
    <property type="entry name" value="STEFINA"/>
</dbReference>
<dbReference type="FunFam" id="3.10.450.10:FF:000001">
    <property type="entry name" value="Cystatin-A"/>
    <property type="match status" value="1"/>
</dbReference>
<dbReference type="GO" id="GO:0005829">
    <property type="term" value="C:cytosol"/>
    <property type="evidence" value="ECO:0007669"/>
    <property type="project" value="TreeGrafter"/>
</dbReference>
<dbReference type="InterPro" id="IPR001713">
    <property type="entry name" value="Prot_inh_stefin"/>
</dbReference>
<dbReference type="Gene3D" id="3.10.450.10">
    <property type="match status" value="1"/>
</dbReference>
<dbReference type="GO" id="GO:0004869">
    <property type="term" value="F:cysteine-type endopeptidase inhibitor activity"/>
    <property type="evidence" value="ECO:0007669"/>
    <property type="project" value="UniProtKB-KW"/>
</dbReference>
<accession>A0A0L0DUI9</accession>
<dbReference type="Pfam" id="PF00031">
    <property type="entry name" value="Cystatin"/>
    <property type="match status" value="1"/>
</dbReference>
<gene>
    <name evidence="7" type="ORF">AMSG_10730</name>
</gene>
<evidence type="ECO:0000313" key="7">
    <source>
        <dbReference type="EMBL" id="KNC55128.1"/>
    </source>
</evidence>
<sequence>MVFIDAIKPADAVAQEVATANKGDIEGKTGKTYGTFDVVSYGTQLVAGTNYFLKINTGDEHIHARVYKDLGGDYSVHSVQEGKSADDELAYF</sequence>
<keyword evidence="3" id="KW-0963">Cytoplasm</keyword>
<evidence type="ECO:0000256" key="1">
    <source>
        <dbReference type="ARBA" id="ARBA00004496"/>
    </source>
</evidence>
<evidence type="ECO:0000256" key="5">
    <source>
        <dbReference type="ARBA" id="ARBA00022704"/>
    </source>
</evidence>
<keyword evidence="8" id="KW-1185">Reference proteome</keyword>
<dbReference type="RefSeq" id="XP_013753308.1">
    <property type="nucleotide sequence ID" value="XM_013897854.1"/>
</dbReference>
<evidence type="ECO:0000313" key="8">
    <source>
        <dbReference type="Proteomes" id="UP000054408"/>
    </source>
</evidence>
<dbReference type="InterPro" id="IPR046350">
    <property type="entry name" value="Cystatin_sf"/>
</dbReference>
<evidence type="ECO:0000259" key="6">
    <source>
        <dbReference type="Pfam" id="PF00031"/>
    </source>
</evidence>
<evidence type="ECO:0000256" key="2">
    <source>
        <dbReference type="ARBA" id="ARBA00009403"/>
    </source>
</evidence>
<dbReference type="STRING" id="461836.A0A0L0DUI9"/>
<dbReference type="SUPFAM" id="SSF54403">
    <property type="entry name" value="Cystatin/monellin"/>
    <property type="match status" value="1"/>
</dbReference>
<proteinExistence type="inferred from homology"/>
<organism evidence="7 8">
    <name type="scientific">Thecamonas trahens ATCC 50062</name>
    <dbReference type="NCBI Taxonomy" id="461836"/>
    <lineage>
        <taxon>Eukaryota</taxon>
        <taxon>Apusozoa</taxon>
        <taxon>Apusomonadida</taxon>
        <taxon>Apusomonadidae</taxon>
        <taxon>Thecamonas</taxon>
    </lineage>
</organism>
<dbReference type="Proteomes" id="UP000054408">
    <property type="component" value="Unassembled WGS sequence"/>
</dbReference>
<evidence type="ECO:0000256" key="4">
    <source>
        <dbReference type="ARBA" id="ARBA00022690"/>
    </source>
</evidence>
<dbReference type="InterPro" id="IPR018073">
    <property type="entry name" value="Prot_inh_cystat_CS"/>
</dbReference>
<dbReference type="PANTHER" id="PTHR11414:SF21">
    <property type="entry name" value="CYSTATIN 14A, TANDEM DUPLICATE 1-RELATED"/>
    <property type="match status" value="1"/>
</dbReference>
<reference evidence="7 8" key="1">
    <citation type="submission" date="2010-05" db="EMBL/GenBank/DDBJ databases">
        <title>The Genome Sequence of Thecamonas trahens ATCC 50062.</title>
        <authorList>
            <consortium name="The Broad Institute Genome Sequencing Platform"/>
            <person name="Russ C."/>
            <person name="Cuomo C."/>
            <person name="Shea T."/>
            <person name="Young S.K."/>
            <person name="Zeng Q."/>
            <person name="Koehrsen M."/>
            <person name="Haas B."/>
            <person name="Borodovsky M."/>
            <person name="Guigo R."/>
            <person name="Alvarado L."/>
            <person name="Berlin A."/>
            <person name="Bochicchio J."/>
            <person name="Borenstein D."/>
            <person name="Chapman S."/>
            <person name="Chen Z."/>
            <person name="Freedman E."/>
            <person name="Gellesch M."/>
            <person name="Goldberg J."/>
            <person name="Griggs A."/>
            <person name="Gujja S."/>
            <person name="Heilman E."/>
            <person name="Heiman D."/>
            <person name="Hepburn T."/>
            <person name="Howarth C."/>
            <person name="Jen D."/>
            <person name="Larson L."/>
            <person name="Mehta T."/>
            <person name="Park D."/>
            <person name="Pearson M."/>
            <person name="Roberts A."/>
            <person name="Saif S."/>
            <person name="Shenoy N."/>
            <person name="Sisk P."/>
            <person name="Stolte C."/>
            <person name="Sykes S."/>
            <person name="Thomson T."/>
            <person name="Walk T."/>
            <person name="White J."/>
            <person name="Yandava C."/>
            <person name="Burger G."/>
            <person name="Gray M.W."/>
            <person name="Holland P.W.H."/>
            <person name="King N."/>
            <person name="Lang F.B.F."/>
            <person name="Roger A.J."/>
            <person name="Ruiz-Trillo I."/>
            <person name="Lander E."/>
            <person name="Nusbaum C."/>
        </authorList>
    </citation>
    <scope>NUCLEOTIDE SEQUENCE [LARGE SCALE GENOMIC DNA]</scope>
    <source>
        <strain evidence="7 8">ATCC 50062</strain>
    </source>
</reference>
<dbReference type="eggNOG" id="ENOG502SF2X">
    <property type="taxonomic scope" value="Eukaryota"/>
</dbReference>
<evidence type="ECO:0000256" key="3">
    <source>
        <dbReference type="ARBA" id="ARBA00022490"/>
    </source>
</evidence>
<comment type="subcellular location">
    <subcellularLocation>
        <location evidence="1">Cytoplasm</location>
    </subcellularLocation>
</comment>
<feature type="domain" description="Cystatin" evidence="6">
    <location>
        <begin position="6"/>
        <end position="70"/>
    </location>
</feature>
<dbReference type="InterPro" id="IPR000010">
    <property type="entry name" value="Cystatin_dom"/>
</dbReference>
<keyword evidence="5" id="KW-0789">Thiol protease inhibitor</keyword>
<keyword evidence="4" id="KW-0646">Protease inhibitor</keyword>
<comment type="similarity">
    <text evidence="2">Belongs to the cystatin family.</text>
</comment>
<name>A0A0L0DUI9_THETB</name>
<protein>
    <submittedName>
        <fullName evidence="7">Cystatin-B thiol proteinase inhibitor</fullName>
    </submittedName>
</protein>
<dbReference type="PANTHER" id="PTHR11414">
    <property type="entry name" value="CYSTATIN FAMILY MEMBER"/>
    <property type="match status" value="1"/>
</dbReference>